<keyword evidence="2" id="KW-1185">Reference proteome</keyword>
<protein>
    <submittedName>
        <fullName evidence="1">Uncharacterized protein</fullName>
    </submittedName>
</protein>
<organism evidence="1 2">
    <name type="scientific">Cylicostephanus goldi</name>
    <name type="common">Nematode worm</name>
    <dbReference type="NCBI Taxonomy" id="71465"/>
    <lineage>
        <taxon>Eukaryota</taxon>
        <taxon>Metazoa</taxon>
        <taxon>Ecdysozoa</taxon>
        <taxon>Nematoda</taxon>
        <taxon>Chromadorea</taxon>
        <taxon>Rhabditida</taxon>
        <taxon>Rhabditina</taxon>
        <taxon>Rhabditomorpha</taxon>
        <taxon>Strongyloidea</taxon>
        <taxon>Strongylidae</taxon>
        <taxon>Cylicostephanus</taxon>
    </lineage>
</organism>
<accession>A0A3P7N7B5</accession>
<dbReference type="AlphaFoldDB" id="A0A3P7N7B5"/>
<gene>
    <name evidence="1" type="ORF">CGOC_LOCUS13740</name>
</gene>
<dbReference type="Proteomes" id="UP000271889">
    <property type="component" value="Unassembled WGS sequence"/>
</dbReference>
<dbReference type="OrthoDB" id="6019893at2759"/>
<evidence type="ECO:0000313" key="1">
    <source>
        <dbReference type="EMBL" id="VDN38455.1"/>
    </source>
</evidence>
<reference evidence="1 2" key="1">
    <citation type="submission" date="2018-11" db="EMBL/GenBank/DDBJ databases">
        <authorList>
            <consortium name="Pathogen Informatics"/>
        </authorList>
    </citation>
    <scope>NUCLEOTIDE SEQUENCE [LARGE SCALE GENOMIC DNA]</scope>
</reference>
<name>A0A3P7N7B5_CYLGO</name>
<evidence type="ECO:0000313" key="2">
    <source>
        <dbReference type="Proteomes" id="UP000271889"/>
    </source>
</evidence>
<sequence>MDLLRRRDATWSREQRELIAHALRLVRRISERGALGKDAKFHVFVLLTMR</sequence>
<proteinExistence type="predicted"/>
<dbReference type="EMBL" id="UYRV01134506">
    <property type="protein sequence ID" value="VDN38455.1"/>
    <property type="molecule type" value="Genomic_DNA"/>
</dbReference>